<reference evidence="3 4" key="1">
    <citation type="submission" date="2014-11" db="EMBL/GenBank/DDBJ databases">
        <authorList>
            <person name="Urmite Genomes Urmite Genomes"/>
        </authorList>
    </citation>
    <scope>NUCLEOTIDE SEQUENCE [LARGE SCALE GENOMIC DNA]</scope>
    <source>
        <strain evidence="3 4">Oc5</strain>
    </source>
</reference>
<dbReference type="EMBL" id="CDGG01000001">
    <property type="protein sequence ID" value="CEI83579.1"/>
    <property type="molecule type" value="Genomic_DNA"/>
</dbReference>
<dbReference type="InterPro" id="IPR029058">
    <property type="entry name" value="AB_hydrolase_fold"/>
</dbReference>
<dbReference type="STRING" id="545501.BN997_03496"/>
<keyword evidence="1 3" id="KW-0378">Hydrolase</keyword>
<proteinExistence type="predicted"/>
<dbReference type="Gene3D" id="3.40.50.1820">
    <property type="entry name" value="alpha/beta hydrolase"/>
    <property type="match status" value="1"/>
</dbReference>
<sequence length="300" mass="34634">MRSFQSRIAERILTRLSNKDSFTDPQLFKSFLKEKQKENEKPYDLPKYIQTRFNIEKKMFDGMEWYIFNQEENHSGKSILYLHGGGYIKQPSLYHWHFLGKVARETKANIYVPIYPKAPNHHYKESFEKVLPIYKWMLETTDSDNIILMGDSAGGGFALALAQLLLEQGLPQPRHIILISPWLDITMKNPEAHELEPKDPMLGIYGLIQMGKAYAGGTDRDNYLLSPINGEIHGIGEITLFIGTHEVLLPDAKKFQEMAASQDIHINYFEYPEMNHIFVLYPIPEAREATKEIVDIITNS</sequence>
<evidence type="ECO:0000259" key="2">
    <source>
        <dbReference type="Pfam" id="PF07859"/>
    </source>
</evidence>
<dbReference type="PANTHER" id="PTHR48081">
    <property type="entry name" value="AB HYDROLASE SUPERFAMILY PROTEIN C4A8.06C"/>
    <property type="match status" value="1"/>
</dbReference>
<dbReference type="InterPro" id="IPR050300">
    <property type="entry name" value="GDXG_lipolytic_enzyme"/>
</dbReference>
<organism evidence="3 4">
    <name type="scientific">Oceanobacillus oncorhynchi</name>
    <dbReference type="NCBI Taxonomy" id="545501"/>
    <lineage>
        <taxon>Bacteria</taxon>
        <taxon>Bacillati</taxon>
        <taxon>Bacillota</taxon>
        <taxon>Bacilli</taxon>
        <taxon>Bacillales</taxon>
        <taxon>Bacillaceae</taxon>
        <taxon>Oceanobacillus</taxon>
    </lineage>
</organism>
<dbReference type="Proteomes" id="UP000040453">
    <property type="component" value="Unassembled WGS sequence"/>
</dbReference>
<dbReference type="PANTHER" id="PTHR48081:SF8">
    <property type="entry name" value="ALPHA_BETA HYDROLASE FOLD-3 DOMAIN-CONTAINING PROTEIN-RELATED"/>
    <property type="match status" value="1"/>
</dbReference>
<feature type="domain" description="Alpha/beta hydrolase fold-3" evidence="2">
    <location>
        <begin position="79"/>
        <end position="279"/>
    </location>
</feature>
<evidence type="ECO:0000256" key="1">
    <source>
        <dbReference type="ARBA" id="ARBA00022801"/>
    </source>
</evidence>
<dbReference type="Pfam" id="PF07859">
    <property type="entry name" value="Abhydrolase_3"/>
    <property type="match status" value="1"/>
</dbReference>
<dbReference type="AlphaFoldDB" id="A0A0A1MVD9"/>
<evidence type="ECO:0000313" key="3">
    <source>
        <dbReference type="EMBL" id="CEI83579.1"/>
    </source>
</evidence>
<dbReference type="GO" id="GO:0016787">
    <property type="term" value="F:hydrolase activity"/>
    <property type="evidence" value="ECO:0007669"/>
    <property type="project" value="UniProtKB-KW"/>
</dbReference>
<name>A0A0A1MVD9_9BACI</name>
<protein>
    <submittedName>
        <fullName evidence="3">Putative acetyl-hydrolase LipR</fullName>
    </submittedName>
</protein>
<evidence type="ECO:0000313" key="4">
    <source>
        <dbReference type="Proteomes" id="UP000040453"/>
    </source>
</evidence>
<dbReference type="SUPFAM" id="SSF53474">
    <property type="entry name" value="alpha/beta-Hydrolases"/>
    <property type="match status" value="1"/>
</dbReference>
<keyword evidence="4" id="KW-1185">Reference proteome</keyword>
<gene>
    <name evidence="3" type="primary">lipR</name>
    <name evidence="3" type="ORF">BN997_03496</name>
</gene>
<accession>A0A0A1MVD9</accession>
<dbReference type="RefSeq" id="WP_042533920.1">
    <property type="nucleotide sequence ID" value="NZ_CAXOIH010000002.1"/>
</dbReference>
<dbReference type="InterPro" id="IPR013094">
    <property type="entry name" value="AB_hydrolase_3"/>
</dbReference>
<dbReference type="OrthoDB" id="9815425at2"/>